<evidence type="ECO:0000259" key="1">
    <source>
        <dbReference type="Pfam" id="PF23754"/>
    </source>
</evidence>
<feature type="non-terminal residue" evidence="2">
    <location>
        <position position="1"/>
    </location>
</feature>
<evidence type="ECO:0000313" key="2">
    <source>
        <dbReference type="EMBL" id="CAK9176024.1"/>
    </source>
</evidence>
<accession>A0ABC8U6V8</accession>
<evidence type="ECO:0000313" key="3">
    <source>
        <dbReference type="Proteomes" id="UP001642360"/>
    </source>
</evidence>
<organism evidence="2 3">
    <name type="scientific">Ilex paraguariensis</name>
    <name type="common">yerba mate</name>
    <dbReference type="NCBI Taxonomy" id="185542"/>
    <lineage>
        <taxon>Eukaryota</taxon>
        <taxon>Viridiplantae</taxon>
        <taxon>Streptophyta</taxon>
        <taxon>Embryophyta</taxon>
        <taxon>Tracheophyta</taxon>
        <taxon>Spermatophyta</taxon>
        <taxon>Magnoliopsida</taxon>
        <taxon>eudicotyledons</taxon>
        <taxon>Gunneridae</taxon>
        <taxon>Pentapetalae</taxon>
        <taxon>asterids</taxon>
        <taxon>campanulids</taxon>
        <taxon>Aquifoliales</taxon>
        <taxon>Aquifoliaceae</taxon>
        <taxon>Ilex</taxon>
    </lineage>
</organism>
<protein>
    <recommendedName>
        <fullName evidence="1">IP5PC-F beta-propeller domain-containing protein</fullName>
    </recommendedName>
</protein>
<reference evidence="2 3" key="1">
    <citation type="submission" date="2024-02" db="EMBL/GenBank/DDBJ databases">
        <authorList>
            <person name="Vignale AGUSTIN F."/>
            <person name="Sosa J E."/>
            <person name="Modenutti C."/>
        </authorList>
    </citation>
    <scope>NUCLEOTIDE SEQUENCE [LARGE SCALE GENOMIC DNA]</scope>
</reference>
<feature type="domain" description="IP5PC-F beta-propeller" evidence="1">
    <location>
        <begin position="1"/>
        <end position="75"/>
    </location>
</feature>
<dbReference type="AlphaFoldDB" id="A0ABC8U6V8"/>
<gene>
    <name evidence="2" type="ORF">ILEXP_LOCUS45863</name>
</gene>
<dbReference type="InterPro" id="IPR056454">
    <property type="entry name" value="Beta-prop_IP5PC_F"/>
</dbReference>
<dbReference type="Proteomes" id="UP001642360">
    <property type="component" value="Unassembled WGS sequence"/>
</dbReference>
<dbReference type="EMBL" id="CAUOFW020006730">
    <property type="protein sequence ID" value="CAK9176024.1"/>
    <property type="molecule type" value="Genomic_DNA"/>
</dbReference>
<proteinExistence type="predicted"/>
<sequence>GDLWSGSEGGIIKIWPWEATEKSLSLTLEERHMAGLLIERSYIDLRSQVTVNGNCCNIFAADVKYMFSDHSDQKFECRIFVICVVVSIQSGYCPLKD</sequence>
<comment type="caution">
    <text evidence="2">The sequence shown here is derived from an EMBL/GenBank/DDBJ whole genome shotgun (WGS) entry which is preliminary data.</text>
</comment>
<dbReference type="Pfam" id="PF23754">
    <property type="entry name" value="Beta-prop_IP5PC_F"/>
    <property type="match status" value="1"/>
</dbReference>
<name>A0ABC8U6V8_9AQUA</name>
<keyword evidence="3" id="KW-1185">Reference proteome</keyword>